<feature type="compositionally biased region" description="Low complexity" evidence="1">
    <location>
        <begin position="309"/>
        <end position="325"/>
    </location>
</feature>
<dbReference type="VEuPathDB" id="VectorBase:AFUN2_010315"/>
<feature type="region of interest" description="Disordered" evidence="1">
    <location>
        <begin position="297"/>
        <end position="350"/>
    </location>
</feature>
<accession>A0A4Y0BW69</accession>
<feature type="compositionally biased region" description="Basic and acidic residues" evidence="1">
    <location>
        <begin position="237"/>
        <end position="256"/>
    </location>
</feature>
<dbReference type="VEuPathDB" id="VectorBase:AFUN022192"/>
<keyword evidence="2" id="KW-0732">Signal</keyword>
<evidence type="ECO:0000313" key="3">
    <source>
        <dbReference type="EnsemblMetazoa" id="AFUN022192-PA"/>
    </source>
</evidence>
<feature type="region of interest" description="Disordered" evidence="1">
    <location>
        <begin position="118"/>
        <end position="140"/>
    </location>
</feature>
<reference evidence="3" key="1">
    <citation type="submission" date="2020-05" db="UniProtKB">
        <authorList>
            <consortium name="EnsemblMetazoa"/>
        </authorList>
    </citation>
    <scope>IDENTIFICATION</scope>
    <source>
        <strain evidence="3">FUMOZ</strain>
    </source>
</reference>
<name>A0A4Y0BW69_ANOFN</name>
<evidence type="ECO:0000256" key="2">
    <source>
        <dbReference type="SAM" id="SignalP"/>
    </source>
</evidence>
<feature type="region of interest" description="Disordered" evidence="1">
    <location>
        <begin position="386"/>
        <end position="452"/>
    </location>
</feature>
<feature type="compositionally biased region" description="Basic and acidic residues" evidence="1">
    <location>
        <begin position="563"/>
        <end position="578"/>
    </location>
</feature>
<feature type="compositionally biased region" description="Low complexity" evidence="1">
    <location>
        <begin position="443"/>
        <end position="452"/>
    </location>
</feature>
<evidence type="ECO:0008006" key="4">
    <source>
        <dbReference type="Google" id="ProtNLM"/>
    </source>
</evidence>
<evidence type="ECO:0000256" key="1">
    <source>
        <dbReference type="SAM" id="MobiDB-lite"/>
    </source>
</evidence>
<sequence>MKLCLLIATAVAIATCYALPVPKEEVFAVYPVNSALAQHSSDLPIETKPEQVNSPVEVSSSKDLAEEKKVTATKEAVKPAESNPEELKTVPEMLNEKASVNAEVAKPAVPVEEVKSAPLKEPTDGKPKDAPVTVATTETVPTTVTNKDETRLEVTESVVAAEPKIAVPETLAVEPKLMEKETAPVEKSVKEETKVVEKEKDSVAKLVENVKVEDKKEEIVEVKKNEQTVEVAPEVKAVTEEKTGKLAAEPKTETKPEPSQARSTTSDLPVEQTGKDVKPEVKVTDQVVVKVAVEPAEEKKPVVEETKESSAAVPEVVPVTAAGVTQPTLTANDPEPQTEGKEEAKPTKVRAAPIVEGLKVSQPVEAEPAVTKIHVTVIQEEVQLDSKSADQKEVLPKDVPVTEAEEKSTEAATTTPSATTEKVVKNDEKAVEKASTRKEEVTSSSPSVVQSVQAVVETKPETAKPVDVSKEESAARLATTETVVVVVPSVKDEDVTTVVAVAENTDKPAEKVTVAEVNAALANKPAPEVRSAVPSEELPQPATTAKAEEQQAKAVEGSSKPGASERSDTVKEDAKDQSDSISTTVSSVTEQDTTTVSPVTTTEPELVPTPAKQKAKKQVPPNLKGYSKRLKLQEAQRKQGSDNE</sequence>
<feature type="region of interest" description="Disordered" evidence="1">
    <location>
        <begin position="521"/>
        <end position="644"/>
    </location>
</feature>
<feature type="region of interest" description="Disordered" evidence="1">
    <location>
        <begin position="234"/>
        <end position="279"/>
    </location>
</feature>
<feature type="compositionally biased region" description="Basic and acidic residues" evidence="1">
    <location>
        <begin position="631"/>
        <end position="644"/>
    </location>
</feature>
<feature type="compositionally biased region" description="Basic and acidic residues" evidence="1">
    <location>
        <begin position="422"/>
        <end position="441"/>
    </location>
</feature>
<feature type="compositionally biased region" description="Basic and acidic residues" evidence="1">
    <location>
        <begin position="387"/>
        <end position="396"/>
    </location>
</feature>
<feature type="compositionally biased region" description="Basic and acidic residues" evidence="1">
    <location>
        <begin position="63"/>
        <end position="78"/>
    </location>
</feature>
<feature type="signal peptide" evidence="2">
    <location>
        <begin position="1"/>
        <end position="18"/>
    </location>
</feature>
<feature type="compositionally biased region" description="Basic and acidic residues" evidence="1">
    <location>
        <begin position="297"/>
        <end position="308"/>
    </location>
</feature>
<proteinExistence type="predicted"/>
<feature type="chain" id="PRO_5021394895" description="Zonadhesin" evidence="2">
    <location>
        <begin position="19"/>
        <end position="644"/>
    </location>
</feature>
<feature type="compositionally biased region" description="Low complexity" evidence="1">
    <location>
        <begin position="130"/>
        <end position="140"/>
    </location>
</feature>
<dbReference type="EnsemblMetazoa" id="AFUN022192-RA">
    <property type="protein sequence ID" value="AFUN022192-PA"/>
    <property type="gene ID" value="AFUN022192"/>
</dbReference>
<feature type="compositionally biased region" description="Polar residues" evidence="1">
    <location>
        <begin position="50"/>
        <end position="62"/>
    </location>
</feature>
<feature type="compositionally biased region" description="Low complexity" evidence="1">
    <location>
        <begin position="410"/>
        <end position="421"/>
    </location>
</feature>
<feature type="region of interest" description="Disordered" evidence="1">
    <location>
        <begin position="43"/>
        <end position="88"/>
    </location>
</feature>
<dbReference type="STRING" id="62324.A0A4Y0BW69"/>
<dbReference type="AlphaFoldDB" id="A0A4Y0BW69"/>
<protein>
    <recommendedName>
        <fullName evidence="4">Zonadhesin</fullName>
    </recommendedName>
</protein>
<feature type="compositionally biased region" description="Low complexity" evidence="1">
    <location>
        <begin position="582"/>
        <end position="612"/>
    </location>
</feature>
<organism evidence="3">
    <name type="scientific">Anopheles funestus</name>
    <name type="common">African malaria mosquito</name>
    <dbReference type="NCBI Taxonomy" id="62324"/>
    <lineage>
        <taxon>Eukaryota</taxon>
        <taxon>Metazoa</taxon>
        <taxon>Ecdysozoa</taxon>
        <taxon>Arthropoda</taxon>
        <taxon>Hexapoda</taxon>
        <taxon>Insecta</taxon>
        <taxon>Pterygota</taxon>
        <taxon>Neoptera</taxon>
        <taxon>Endopterygota</taxon>
        <taxon>Diptera</taxon>
        <taxon>Nematocera</taxon>
        <taxon>Culicoidea</taxon>
        <taxon>Culicidae</taxon>
        <taxon>Anophelinae</taxon>
        <taxon>Anopheles</taxon>
    </lineage>
</organism>